<sequence>MTTTASKPPFARWKKGLIYFVVLSVSAVLIWTQLPQSPYPTDLNRIGAGKPAVVLIYDVNTSGGMTVMKLLNPLRDEYGDQVEFLVASMGLPDGRNFAKHYGVSSGAVVFLLDDATHSSTVRAPENIEHLRQPLEKTLSKN</sequence>
<reference evidence="2" key="1">
    <citation type="submission" date="2018-06" db="EMBL/GenBank/DDBJ databases">
        <authorList>
            <person name="Zhirakovskaya E."/>
        </authorList>
    </citation>
    <scope>NUCLEOTIDE SEQUENCE</scope>
</reference>
<dbReference type="EMBL" id="UOFB01000027">
    <property type="protein sequence ID" value="VAW44229.1"/>
    <property type="molecule type" value="Genomic_DNA"/>
</dbReference>
<proteinExistence type="predicted"/>
<dbReference type="SUPFAM" id="SSF52833">
    <property type="entry name" value="Thioredoxin-like"/>
    <property type="match status" value="1"/>
</dbReference>
<accession>A0A3B0W4L9</accession>
<keyword evidence="1" id="KW-1133">Transmembrane helix</keyword>
<feature type="transmembrane region" description="Helical" evidence="1">
    <location>
        <begin position="16"/>
        <end position="34"/>
    </location>
</feature>
<keyword evidence="1" id="KW-0472">Membrane</keyword>
<name>A0A3B0W4L9_9ZZZZ</name>
<dbReference type="AlphaFoldDB" id="A0A3B0W4L9"/>
<evidence type="ECO:0000313" key="2">
    <source>
        <dbReference type="EMBL" id="VAW44229.1"/>
    </source>
</evidence>
<gene>
    <name evidence="2" type="ORF">MNBD_GAMMA04-243</name>
</gene>
<organism evidence="2">
    <name type="scientific">hydrothermal vent metagenome</name>
    <dbReference type="NCBI Taxonomy" id="652676"/>
    <lineage>
        <taxon>unclassified sequences</taxon>
        <taxon>metagenomes</taxon>
        <taxon>ecological metagenomes</taxon>
    </lineage>
</organism>
<evidence type="ECO:0008006" key="3">
    <source>
        <dbReference type="Google" id="ProtNLM"/>
    </source>
</evidence>
<protein>
    <recommendedName>
        <fullName evidence="3">DUF4174 domain-containing protein</fullName>
    </recommendedName>
</protein>
<evidence type="ECO:0000256" key="1">
    <source>
        <dbReference type="SAM" id="Phobius"/>
    </source>
</evidence>
<dbReference type="InterPro" id="IPR036249">
    <property type="entry name" value="Thioredoxin-like_sf"/>
</dbReference>
<keyword evidence="1" id="KW-0812">Transmembrane</keyword>